<reference evidence="1" key="1">
    <citation type="journal article" date="2015" name="Proc. Natl. Acad. Sci. U.S.A.">
        <title>Networks of energetic and metabolic interactions define dynamics in microbial communities.</title>
        <authorList>
            <person name="Embree M."/>
            <person name="Liu J.K."/>
            <person name="Al-Bassam M.M."/>
            <person name="Zengler K."/>
        </authorList>
    </citation>
    <scope>NUCLEOTIDE SEQUENCE</scope>
</reference>
<comment type="caution">
    <text evidence="1">The sequence shown here is derived from an EMBL/GenBank/DDBJ whole genome shotgun (WGS) entry which is preliminary data.</text>
</comment>
<gene>
    <name evidence="1" type="ORF">ASZ90_007969</name>
</gene>
<sequence>MIYFFDDVLRSDNIDYTLSLIAKDFREKYNFPDIRQLGIVVANVETAAAELENKGMGPFFIASDTLDMWNERGKNKTFSGKVGLACHKGYEIELLEPGTGSNFYKSCVKKGRMVLQHLGFSVKNVDSFKRKLEESGNKTWVRGRIKSLGLVTEFAYMDTLKQAGIITELIDMRIFGVPLKNPHAGFYHNCGRLEKIIGKRSLSF</sequence>
<dbReference type="InterPro" id="IPR029068">
    <property type="entry name" value="Glyas_Bleomycin-R_OHBP_Dase"/>
</dbReference>
<organism evidence="1">
    <name type="scientific">hydrocarbon metagenome</name>
    <dbReference type="NCBI Taxonomy" id="938273"/>
    <lineage>
        <taxon>unclassified sequences</taxon>
        <taxon>metagenomes</taxon>
        <taxon>ecological metagenomes</taxon>
    </lineage>
</organism>
<evidence type="ECO:0008006" key="2">
    <source>
        <dbReference type="Google" id="ProtNLM"/>
    </source>
</evidence>
<dbReference type="EMBL" id="LNQE01000977">
    <property type="protein sequence ID" value="KUG22237.1"/>
    <property type="molecule type" value="Genomic_DNA"/>
</dbReference>
<proteinExistence type="predicted"/>
<dbReference type="Pfam" id="PF13669">
    <property type="entry name" value="Glyoxalase_4"/>
    <property type="match status" value="1"/>
</dbReference>
<dbReference type="AlphaFoldDB" id="A0A0W8FMU7"/>
<dbReference type="Gene3D" id="3.10.180.10">
    <property type="entry name" value="2,3-Dihydroxybiphenyl 1,2-Dioxygenase, domain 1"/>
    <property type="match status" value="1"/>
</dbReference>
<name>A0A0W8FMU7_9ZZZZ</name>
<evidence type="ECO:0000313" key="1">
    <source>
        <dbReference type="EMBL" id="KUG22237.1"/>
    </source>
</evidence>
<accession>A0A0W8FMU7</accession>
<protein>
    <recommendedName>
        <fullName evidence="2">VOC domain-containing protein</fullName>
    </recommendedName>
</protein>